<feature type="transmembrane region" description="Helical" evidence="1">
    <location>
        <begin position="16"/>
        <end position="40"/>
    </location>
</feature>
<dbReference type="PANTHER" id="PTHR35271">
    <property type="entry name" value="ABC TRANSPORTER, SUBSTRATE-BINDING LIPOPROTEIN-RELATED"/>
    <property type="match status" value="1"/>
</dbReference>
<dbReference type="KEGG" id="nja:NSJP_2919"/>
<reference evidence="2 3" key="1">
    <citation type="submission" date="2017-03" db="EMBL/GenBank/DDBJ databases">
        <authorList>
            <person name="Afonso C.L."/>
            <person name="Miller P.J."/>
            <person name="Scott M.A."/>
            <person name="Spackman E."/>
            <person name="Goraichik I."/>
            <person name="Dimitrov K.M."/>
            <person name="Suarez D.L."/>
            <person name="Swayne D.E."/>
        </authorList>
    </citation>
    <scope>NUCLEOTIDE SEQUENCE [LARGE SCALE GENOMIC DNA]</scope>
    <source>
        <strain evidence="2">Genome sequencing of Nitrospira japonica strain NJ11</strain>
    </source>
</reference>
<gene>
    <name evidence="2" type="ORF">NSJP_2919</name>
</gene>
<dbReference type="Pfam" id="PF04392">
    <property type="entry name" value="ABC_sub_bind"/>
    <property type="match status" value="1"/>
</dbReference>
<keyword evidence="1" id="KW-0812">Transmembrane</keyword>
<dbReference type="CDD" id="cd06325">
    <property type="entry name" value="PBP1_ABC_unchar_transporter"/>
    <property type="match status" value="1"/>
</dbReference>
<evidence type="ECO:0008006" key="4">
    <source>
        <dbReference type="Google" id="ProtNLM"/>
    </source>
</evidence>
<evidence type="ECO:0000313" key="2">
    <source>
        <dbReference type="EMBL" id="SLM49086.1"/>
    </source>
</evidence>
<sequence>MKSQDAYIERFVSSPVYFAAWTLATICTLPMVLLGLLGFIEWIGTADAQAADIAILKSSSIAAYDQAIDGFKATAPSDAVYMEFDLQGDLEMGRKLARKIRASDPALVVAVGLKAAQAAKMEILDTPIVYMMVLDPQRHNLASPNLTGTLLEIPVERQLKLIRTFLPGKRRFGTLYDPRKSTTKVREAEQQAAALSFELKSLPVESEKDVPQQLRTLLTFNETLWLMPDSTVLTNESIGFILESAQARGIPVVGFSPELTRLGALLSFSVTYGEVGRETGLLAKRILDGDKRLPLKPVPIERLKITVNMKIARFLGIEFPRDVSHLIDEAY</sequence>
<name>A0A1W1I7U8_9BACT</name>
<accession>A0A1W1I7U8</accession>
<organism evidence="2 3">
    <name type="scientific">Nitrospira japonica</name>
    <dbReference type="NCBI Taxonomy" id="1325564"/>
    <lineage>
        <taxon>Bacteria</taxon>
        <taxon>Pseudomonadati</taxon>
        <taxon>Nitrospirota</taxon>
        <taxon>Nitrospiria</taxon>
        <taxon>Nitrospirales</taxon>
        <taxon>Nitrospiraceae</taxon>
        <taxon>Nitrospira</taxon>
    </lineage>
</organism>
<keyword evidence="1" id="KW-1133">Transmembrane helix</keyword>
<dbReference type="AlphaFoldDB" id="A0A1W1I7U8"/>
<dbReference type="STRING" id="1325564.NSJP_2919"/>
<protein>
    <recommendedName>
        <fullName evidence="4">ABC transporter substrate-binding protein</fullName>
    </recommendedName>
</protein>
<dbReference type="InterPro" id="IPR007487">
    <property type="entry name" value="ABC_transpt-TYRBP-like"/>
</dbReference>
<evidence type="ECO:0000256" key="1">
    <source>
        <dbReference type="SAM" id="Phobius"/>
    </source>
</evidence>
<dbReference type="Proteomes" id="UP000192042">
    <property type="component" value="Chromosome I"/>
</dbReference>
<dbReference type="RefSeq" id="WP_172834337.1">
    <property type="nucleotide sequence ID" value="NZ_LT828648.1"/>
</dbReference>
<evidence type="ECO:0000313" key="3">
    <source>
        <dbReference type="Proteomes" id="UP000192042"/>
    </source>
</evidence>
<keyword evidence="1" id="KW-0472">Membrane</keyword>
<keyword evidence="3" id="KW-1185">Reference proteome</keyword>
<dbReference type="EMBL" id="LT828648">
    <property type="protein sequence ID" value="SLM49086.1"/>
    <property type="molecule type" value="Genomic_DNA"/>
</dbReference>
<proteinExistence type="predicted"/>
<dbReference type="PANTHER" id="PTHR35271:SF1">
    <property type="entry name" value="ABC TRANSPORTER, SUBSTRATE-BINDING LIPOPROTEIN"/>
    <property type="match status" value="1"/>
</dbReference>
<dbReference type="Gene3D" id="3.40.50.2300">
    <property type="match status" value="2"/>
</dbReference>